<evidence type="ECO:0000313" key="3">
    <source>
        <dbReference type="Proteomes" id="UP001392437"/>
    </source>
</evidence>
<gene>
    <name evidence="2" type="ORF">PG999_003657</name>
</gene>
<proteinExistence type="predicted"/>
<evidence type="ECO:0000256" key="1">
    <source>
        <dbReference type="SAM" id="SignalP"/>
    </source>
</evidence>
<feature type="signal peptide" evidence="1">
    <location>
        <begin position="1"/>
        <end position="20"/>
    </location>
</feature>
<comment type="caution">
    <text evidence="2">The sequence shown here is derived from an EMBL/GenBank/DDBJ whole genome shotgun (WGS) entry which is preliminary data.</text>
</comment>
<reference evidence="2 3" key="1">
    <citation type="submission" date="2023-01" db="EMBL/GenBank/DDBJ databases">
        <title>Analysis of 21 Apiospora genomes using comparative genomics revels a genus with tremendous synthesis potential of carbohydrate active enzymes and secondary metabolites.</title>
        <authorList>
            <person name="Sorensen T."/>
        </authorList>
    </citation>
    <scope>NUCLEOTIDE SEQUENCE [LARGE SCALE GENOMIC DNA]</scope>
    <source>
        <strain evidence="2 3">CBS 117206</strain>
    </source>
</reference>
<feature type="chain" id="PRO_5043418475" description="MspA protein" evidence="1">
    <location>
        <begin position="21"/>
        <end position="198"/>
    </location>
</feature>
<dbReference type="AlphaFoldDB" id="A0AAW0R445"/>
<protein>
    <recommendedName>
        <fullName evidence="4">MspA protein</fullName>
    </recommendedName>
</protein>
<sequence length="198" mass="19717">MPSFGLSSVILCCAASVAMAAPPASTSSTVKVNKIGSNGTASNGAGSVSASGALVPFGDIGVGCGINWAEGTSFGGPSPSAFFCLFVCLPPPDTEQAGRPSPIPFYPRGMDETNASNFKGGLQAGSPAFGLGGGYTISTSNMTIGLGTGNVQTNTKADLALTLGYDGAAEFKITYSGKLSCQEGQDETGANVFTCKSV</sequence>
<dbReference type="EMBL" id="JAQQWP010000003">
    <property type="protein sequence ID" value="KAK8123739.1"/>
    <property type="molecule type" value="Genomic_DNA"/>
</dbReference>
<name>A0AAW0R445_9PEZI</name>
<accession>A0AAW0R445</accession>
<evidence type="ECO:0008006" key="4">
    <source>
        <dbReference type="Google" id="ProtNLM"/>
    </source>
</evidence>
<keyword evidence="3" id="KW-1185">Reference proteome</keyword>
<evidence type="ECO:0000313" key="2">
    <source>
        <dbReference type="EMBL" id="KAK8123739.1"/>
    </source>
</evidence>
<keyword evidence="1" id="KW-0732">Signal</keyword>
<dbReference type="Proteomes" id="UP001392437">
    <property type="component" value="Unassembled WGS sequence"/>
</dbReference>
<organism evidence="2 3">
    <name type="scientific">Apiospora kogelbergensis</name>
    <dbReference type="NCBI Taxonomy" id="1337665"/>
    <lineage>
        <taxon>Eukaryota</taxon>
        <taxon>Fungi</taxon>
        <taxon>Dikarya</taxon>
        <taxon>Ascomycota</taxon>
        <taxon>Pezizomycotina</taxon>
        <taxon>Sordariomycetes</taxon>
        <taxon>Xylariomycetidae</taxon>
        <taxon>Amphisphaeriales</taxon>
        <taxon>Apiosporaceae</taxon>
        <taxon>Apiospora</taxon>
    </lineage>
</organism>